<gene>
    <name evidence="1" type="ORF">K441DRAFT_738669</name>
</gene>
<accession>A0ACC8EPJ7</accession>
<sequence length="241" mass="26819">MRGAIARGVIGKVLFIATTTYLICRIVLAARRHKLLEELETDKYDEDEDITKVRSKESSITASFFTAPASVSDDRRTAEGSNKGGSVHTAPSYLSKDSVGNLRCVKRGRATADTRYHAQLRSAGLVVSECEEEMNWSGRGMHVEFGKEEAVPLSDATDIVINAKVQVQAVTCGRIRVCRKTQVCHRRFTPAEALEEVCHLQVLKHSHIVRLVGSYYQDIFPSILTYPVADVDLSQFMKDMP</sequence>
<evidence type="ECO:0000313" key="1">
    <source>
        <dbReference type="EMBL" id="OCK88301.1"/>
    </source>
</evidence>
<dbReference type="Proteomes" id="UP000250078">
    <property type="component" value="Unassembled WGS sequence"/>
</dbReference>
<proteinExistence type="predicted"/>
<keyword evidence="2" id="KW-1185">Reference proteome</keyword>
<reference evidence="1 2" key="1">
    <citation type="journal article" date="2016" name="Nat. Commun.">
        <title>Ectomycorrhizal ecology is imprinted in the genome of the dominant symbiotic fungus Cenococcum geophilum.</title>
        <authorList>
            <consortium name="DOE Joint Genome Institute"/>
            <person name="Peter M."/>
            <person name="Kohler A."/>
            <person name="Ohm R.A."/>
            <person name="Kuo A."/>
            <person name="Krutzmann J."/>
            <person name="Morin E."/>
            <person name="Arend M."/>
            <person name="Barry K.W."/>
            <person name="Binder M."/>
            <person name="Choi C."/>
            <person name="Clum A."/>
            <person name="Copeland A."/>
            <person name="Grisel N."/>
            <person name="Haridas S."/>
            <person name="Kipfer T."/>
            <person name="LaButti K."/>
            <person name="Lindquist E."/>
            <person name="Lipzen A."/>
            <person name="Maire R."/>
            <person name="Meier B."/>
            <person name="Mihaltcheva S."/>
            <person name="Molinier V."/>
            <person name="Murat C."/>
            <person name="Poggeler S."/>
            <person name="Quandt C.A."/>
            <person name="Sperisen C."/>
            <person name="Tritt A."/>
            <person name="Tisserant E."/>
            <person name="Crous P.W."/>
            <person name="Henrissat B."/>
            <person name="Nehls U."/>
            <person name="Egli S."/>
            <person name="Spatafora J.W."/>
            <person name="Grigoriev I.V."/>
            <person name="Martin F.M."/>
        </authorList>
    </citation>
    <scope>NUCLEOTIDE SEQUENCE [LARGE SCALE GENOMIC DNA]</scope>
    <source>
        <strain evidence="1 2">1.58</strain>
    </source>
</reference>
<dbReference type="EMBL" id="KV748244">
    <property type="protein sequence ID" value="OCK88301.1"/>
    <property type="molecule type" value="Genomic_DNA"/>
</dbReference>
<name>A0ACC8EPJ7_9PEZI</name>
<evidence type="ECO:0000313" key="2">
    <source>
        <dbReference type="Proteomes" id="UP000250078"/>
    </source>
</evidence>
<organism evidence="1 2">
    <name type="scientific">Cenococcum geophilum 1.58</name>
    <dbReference type="NCBI Taxonomy" id="794803"/>
    <lineage>
        <taxon>Eukaryota</taxon>
        <taxon>Fungi</taxon>
        <taxon>Dikarya</taxon>
        <taxon>Ascomycota</taxon>
        <taxon>Pezizomycotina</taxon>
        <taxon>Dothideomycetes</taxon>
        <taxon>Pleosporomycetidae</taxon>
        <taxon>Gloniales</taxon>
        <taxon>Gloniaceae</taxon>
        <taxon>Cenococcum</taxon>
    </lineage>
</organism>
<protein>
    <submittedName>
        <fullName evidence="1">Uncharacterized protein</fullName>
    </submittedName>
</protein>